<evidence type="ECO:0000256" key="3">
    <source>
        <dbReference type="ARBA" id="ARBA00022741"/>
    </source>
</evidence>
<dbReference type="SUPFAM" id="SSF52540">
    <property type="entry name" value="P-loop containing nucleoside triphosphate hydrolases"/>
    <property type="match status" value="1"/>
</dbReference>
<dbReference type="GO" id="GO:0003924">
    <property type="term" value="F:GTPase activity"/>
    <property type="evidence" value="ECO:0007669"/>
    <property type="project" value="InterPro"/>
</dbReference>
<feature type="signal peptide" evidence="7">
    <location>
        <begin position="1"/>
        <end position="22"/>
    </location>
</feature>
<dbReference type="Pfam" id="PF03143">
    <property type="entry name" value="GTP_EFTU_D3"/>
    <property type="match status" value="1"/>
</dbReference>
<dbReference type="PANTHER" id="PTHR43721">
    <property type="entry name" value="ELONGATION FACTOR TU-RELATED"/>
    <property type="match status" value="1"/>
</dbReference>
<evidence type="ECO:0000256" key="4">
    <source>
        <dbReference type="ARBA" id="ARBA00022768"/>
    </source>
</evidence>
<dbReference type="FunFam" id="2.40.30.10:FF:000085">
    <property type="entry name" value="Elongation factor Tu"/>
    <property type="match status" value="1"/>
</dbReference>
<keyword evidence="7" id="KW-0732">Signal</keyword>
<dbReference type="InterPro" id="IPR031157">
    <property type="entry name" value="G_TR_CS"/>
</dbReference>
<dbReference type="GO" id="GO:0005739">
    <property type="term" value="C:mitochondrion"/>
    <property type="evidence" value="ECO:0007669"/>
    <property type="project" value="TreeGrafter"/>
</dbReference>
<feature type="domain" description="Tr-type G" evidence="8">
    <location>
        <begin position="44"/>
        <end position="260"/>
    </location>
</feature>
<dbReference type="Proteomes" id="UP000036681">
    <property type="component" value="Unplaced"/>
</dbReference>
<dbReference type="Gene3D" id="3.40.50.300">
    <property type="entry name" value="P-loop containing nucleotide triphosphate hydrolases"/>
    <property type="match status" value="1"/>
</dbReference>
<keyword evidence="9" id="KW-1185">Reference proteome</keyword>
<evidence type="ECO:0000259" key="8">
    <source>
        <dbReference type="PROSITE" id="PS51722"/>
    </source>
</evidence>
<dbReference type="InterPro" id="IPR027417">
    <property type="entry name" value="P-loop_NTPase"/>
</dbReference>
<dbReference type="InterPro" id="IPR009001">
    <property type="entry name" value="Transl_elong_EF1A/Init_IF2_C"/>
</dbReference>
<dbReference type="InterPro" id="IPR000795">
    <property type="entry name" value="T_Tr_GTP-bd_dom"/>
</dbReference>
<evidence type="ECO:0000256" key="5">
    <source>
        <dbReference type="ARBA" id="ARBA00022917"/>
    </source>
</evidence>
<proteinExistence type="inferred from homology"/>
<keyword evidence="4" id="KW-0251">Elongation factor</keyword>
<dbReference type="InterPro" id="IPR050055">
    <property type="entry name" value="EF-Tu_GTPase"/>
</dbReference>
<dbReference type="Pfam" id="PF03144">
    <property type="entry name" value="GTP_EFTU_D2"/>
    <property type="match status" value="1"/>
</dbReference>
<dbReference type="GO" id="GO:0070125">
    <property type="term" value="P:mitochondrial translational elongation"/>
    <property type="evidence" value="ECO:0007669"/>
    <property type="project" value="TreeGrafter"/>
</dbReference>
<reference evidence="10" key="1">
    <citation type="submission" date="2023-03" db="UniProtKB">
        <authorList>
            <consortium name="WormBaseParasite"/>
        </authorList>
    </citation>
    <scope>IDENTIFICATION</scope>
</reference>
<dbReference type="Pfam" id="PF00009">
    <property type="entry name" value="GTP_EFTU"/>
    <property type="match status" value="1"/>
</dbReference>
<dbReference type="SUPFAM" id="SSF50465">
    <property type="entry name" value="EF-Tu/eEF-1alpha/eIF2-gamma C-terminal domain"/>
    <property type="match status" value="1"/>
</dbReference>
<dbReference type="PROSITE" id="PS51722">
    <property type="entry name" value="G_TR_2"/>
    <property type="match status" value="1"/>
</dbReference>
<dbReference type="GO" id="GO:0005525">
    <property type="term" value="F:GTP binding"/>
    <property type="evidence" value="ECO:0007669"/>
    <property type="project" value="UniProtKB-KW"/>
</dbReference>
<protein>
    <recommendedName>
        <fullName evidence="2">protein-synthesizing GTPase</fullName>
        <ecNumber evidence="2">3.6.5.3</ecNumber>
    </recommendedName>
</protein>
<evidence type="ECO:0000256" key="1">
    <source>
        <dbReference type="ARBA" id="ARBA00007249"/>
    </source>
</evidence>
<dbReference type="AlphaFoldDB" id="A0A9J2PN60"/>
<dbReference type="InterPro" id="IPR004160">
    <property type="entry name" value="Transl_elong_EFTu/EF1A_C"/>
</dbReference>
<dbReference type="WBParaSite" id="ALUE_0001077401-mRNA-1">
    <property type="protein sequence ID" value="ALUE_0001077401-mRNA-1"/>
    <property type="gene ID" value="ALUE_0001077401"/>
</dbReference>
<dbReference type="GO" id="GO:0003746">
    <property type="term" value="F:translation elongation factor activity"/>
    <property type="evidence" value="ECO:0007669"/>
    <property type="project" value="UniProtKB-KW"/>
</dbReference>
<evidence type="ECO:0000256" key="6">
    <source>
        <dbReference type="ARBA" id="ARBA00023134"/>
    </source>
</evidence>
<dbReference type="Gene3D" id="2.40.30.10">
    <property type="entry name" value="Translation factors"/>
    <property type="match status" value="2"/>
</dbReference>
<evidence type="ECO:0000256" key="7">
    <source>
        <dbReference type="SAM" id="SignalP"/>
    </source>
</evidence>
<dbReference type="PANTHER" id="PTHR43721:SF2">
    <property type="entry name" value="ELONGATION FACTOR TU, MITOCHONDRIAL"/>
    <property type="match status" value="1"/>
</dbReference>
<dbReference type="PRINTS" id="PR00315">
    <property type="entry name" value="ELONGATNFCT"/>
</dbReference>
<dbReference type="InterPro" id="IPR004161">
    <property type="entry name" value="EFTu-like_2"/>
</dbReference>
<keyword evidence="6" id="KW-0342">GTP-binding</keyword>
<evidence type="ECO:0000256" key="2">
    <source>
        <dbReference type="ARBA" id="ARBA00011986"/>
    </source>
</evidence>
<keyword evidence="3" id="KW-0547">Nucleotide-binding</keyword>
<organism evidence="9 10">
    <name type="scientific">Ascaris lumbricoides</name>
    <name type="common">Giant roundworm</name>
    <dbReference type="NCBI Taxonomy" id="6252"/>
    <lineage>
        <taxon>Eukaryota</taxon>
        <taxon>Metazoa</taxon>
        <taxon>Ecdysozoa</taxon>
        <taxon>Nematoda</taxon>
        <taxon>Chromadorea</taxon>
        <taxon>Rhabditida</taxon>
        <taxon>Spirurina</taxon>
        <taxon>Ascaridomorpha</taxon>
        <taxon>Ascaridoidea</taxon>
        <taxon>Ascarididae</taxon>
        <taxon>Ascaris</taxon>
    </lineage>
</organism>
<sequence length="469" mass="51157">MLIHHFGRLCSVGPCCSSVVAAWCLTRVLRLATTAVPIADVTTKPNLNVGTIGHIDHGKTTLTAAITRVLSAKGIAFLILLLLCDVLDKLIDGGFVGRTKFVRFDEIDKGKEEKKRGITINIAHVGYESDKRRYAHTDCPGHSDFIKNMICGTAQMDAAILVIAATDGVMAQTREHLLLARQIGLSHIIVFINKADLVDDDVLTLVEIEARELLLEHGFDEKNIAVIKGSALDALERGSAECIDQLLTALDTIPLPKRLQDAPLLMPVASRAAITGRGTVVIGTIEEGSLKKGDKVEIKGAGDAIKAIAADIQVFGKTVKQVEAGEHCGVLCRGVKPDDVHRGMWMGAPGTIKTSNFFRVELYLLSEAEGGRRTGIRSGFTDKVFCSTWDQVGRFQLISDMLMPGEHTSAFMAFEKEMPAKQSLPFTLREGGKEKKTIARGVIRELLPPLEVHTFHDLKNFDEIVKNFS</sequence>
<name>A0A9J2PN60_ASCLU</name>
<dbReference type="InterPro" id="IPR009000">
    <property type="entry name" value="Transl_B-barrel_sf"/>
</dbReference>
<dbReference type="EC" id="3.6.5.3" evidence="2"/>
<dbReference type="InterPro" id="IPR041709">
    <property type="entry name" value="EF-Tu_GTP-bd"/>
</dbReference>
<keyword evidence="5" id="KW-0648">Protein biosynthesis</keyword>
<dbReference type="CDD" id="cd03706">
    <property type="entry name" value="mtEFTU_III"/>
    <property type="match status" value="1"/>
</dbReference>
<feature type="chain" id="PRO_5039944571" description="protein-synthesizing GTPase" evidence="7">
    <location>
        <begin position="23"/>
        <end position="469"/>
    </location>
</feature>
<accession>A0A9J2PN60</accession>
<evidence type="ECO:0000313" key="10">
    <source>
        <dbReference type="WBParaSite" id="ALUE_0001077401-mRNA-1"/>
    </source>
</evidence>
<dbReference type="CDD" id="cd01884">
    <property type="entry name" value="EF_Tu"/>
    <property type="match status" value="1"/>
</dbReference>
<evidence type="ECO:0000313" key="9">
    <source>
        <dbReference type="Proteomes" id="UP000036681"/>
    </source>
</evidence>
<dbReference type="SUPFAM" id="SSF50447">
    <property type="entry name" value="Translation proteins"/>
    <property type="match status" value="1"/>
</dbReference>
<dbReference type="PROSITE" id="PS00301">
    <property type="entry name" value="G_TR_1"/>
    <property type="match status" value="1"/>
</dbReference>
<comment type="similarity">
    <text evidence="1">Belongs to the TRAFAC class translation factor GTPase superfamily. Classic translation factor GTPase family. EF-Tu/EF-1A subfamily.</text>
</comment>